<organism evidence="1 2">
    <name type="scientific">Rubritalea halochordaticola</name>
    <dbReference type="NCBI Taxonomy" id="714537"/>
    <lineage>
        <taxon>Bacteria</taxon>
        <taxon>Pseudomonadati</taxon>
        <taxon>Verrucomicrobiota</taxon>
        <taxon>Verrucomicrobiia</taxon>
        <taxon>Verrucomicrobiales</taxon>
        <taxon>Rubritaleaceae</taxon>
        <taxon>Rubritalea</taxon>
    </lineage>
</organism>
<reference evidence="1 2" key="1">
    <citation type="submission" date="2024-02" db="EMBL/GenBank/DDBJ databases">
        <title>Rubritalea halochordaticola NBRC 107102.</title>
        <authorList>
            <person name="Ichikawa N."/>
            <person name="Katano-Makiyama Y."/>
            <person name="Hidaka K."/>
        </authorList>
    </citation>
    <scope>NUCLEOTIDE SEQUENCE [LARGE SCALE GENOMIC DNA]</scope>
    <source>
        <strain evidence="1 2">NBRC 107102</strain>
    </source>
</reference>
<gene>
    <name evidence="1" type="ORF">Rhal01_03622</name>
</gene>
<evidence type="ECO:0000313" key="1">
    <source>
        <dbReference type="EMBL" id="GAA5497426.1"/>
    </source>
</evidence>
<dbReference type="EMBL" id="BAABRL010000015">
    <property type="protein sequence ID" value="GAA5497426.1"/>
    <property type="molecule type" value="Genomic_DNA"/>
</dbReference>
<proteinExistence type="predicted"/>
<comment type="caution">
    <text evidence="1">The sequence shown here is derived from an EMBL/GenBank/DDBJ whole genome shotgun (WGS) entry which is preliminary data.</text>
</comment>
<protein>
    <submittedName>
        <fullName evidence="1">Uncharacterized protein</fullName>
    </submittedName>
</protein>
<keyword evidence="2" id="KW-1185">Reference proteome</keyword>
<dbReference type="Proteomes" id="UP001424741">
    <property type="component" value="Unassembled WGS sequence"/>
</dbReference>
<accession>A0ABP9V447</accession>
<evidence type="ECO:0000313" key="2">
    <source>
        <dbReference type="Proteomes" id="UP001424741"/>
    </source>
</evidence>
<name>A0ABP9V447_9BACT</name>
<sequence length="33" mass="3570">MKVMGLIGCVLIPLGSVQAEEVKYKHEEAVKVA</sequence>